<evidence type="ECO:0000256" key="1">
    <source>
        <dbReference type="ARBA" id="ARBA00004123"/>
    </source>
</evidence>
<dbReference type="HOGENOM" id="CLU_919351_0_0_1"/>
<reference evidence="5" key="2">
    <citation type="submission" date="2015-03" db="UniProtKB">
        <authorList>
            <consortium name="EnsemblPlants"/>
        </authorList>
    </citation>
    <scope>IDENTIFICATION</scope>
</reference>
<dbReference type="STRING" id="109376.A0A0D3BQF8"/>
<dbReference type="PANTHER" id="PTHR47358:SF2">
    <property type="entry name" value="E3 UBIQUITIN-PROTEIN LIGASE HOS1"/>
    <property type="match status" value="1"/>
</dbReference>
<protein>
    <recommendedName>
        <fullName evidence="4">ELYS-like domain-containing protein</fullName>
    </recommendedName>
</protein>
<feature type="region of interest" description="Disordered" evidence="3">
    <location>
        <begin position="243"/>
        <end position="276"/>
    </location>
</feature>
<keyword evidence="6" id="KW-1185">Reference proteome</keyword>
<evidence type="ECO:0000259" key="4">
    <source>
        <dbReference type="Pfam" id="PF13934"/>
    </source>
</evidence>
<proteinExistence type="predicted"/>
<name>A0A0D3BQF8_BRAOL</name>
<dbReference type="eggNOG" id="ENOG502QUFI">
    <property type="taxonomic scope" value="Eukaryota"/>
</dbReference>
<feature type="domain" description="ELYS-like" evidence="4">
    <location>
        <begin position="4"/>
        <end position="162"/>
    </location>
</feature>
<comment type="subcellular location">
    <subcellularLocation>
        <location evidence="1">Nucleus</location>
    </subcellularLocation>
</comment>
<dbReference type="GO" id="GO:0016567">
    <property type="term" value="P:protein ubiquitination"/>
    <property type="evidence" value="ECO:0007669"/>
    <property type="project" value="InterPro"/>
</dbReference>
<accession>A0A0D3BQF8</accession>
<evidence type="ECO:0000313" key="5">
    <source>
        <dbReference type="EnsemblPlants" id="Bo4g025860.1"/>
    </source>
</evidence>
<dbReference type="Pfam" id="PF13934">
    <property type="entry name" value="ELYS"/>
    <property type="match status" value="1"/>
</dbReference>
<evidence type="ECO:0000313" key="6">
    <source>
        <dbReference type="Proteomes" id="UP000032141"/>
    </source>
</evidence>
<dbReference type="Proteomes" id="UP000032141">
    <property type="component" value="Chromosome C4"/>
</dbReference>
<dbReference type="GO" id="GO:0004842">
    <property type="term" value="F:ubiquitin-protein transferase activity"/>
    <property type="evidence" value="ECO:0007669"/>
    <property type="project" value="InterPro"/>
</dbReference>
<dbReference type="PANTHER" id="PTHR47358">
    <property type="entry name" value="E3 UBIQUITIN-PROTEIN LIGASE HOS1"/>
    <property type="match status" value="1"/>
</dbReference>
<organism evidence="5 6">
    <name type="scientific">Brassica oleracea var. oleracea</name>
    <dbReference type="NCBI Taxonomy" id="109376"/>
    <lineage>
        <taxon>Eukaryota</taxon>
        <taxon>Viridiplantae</taxon>
        <taxon>Streptophyta</taxon>
        <taxon>Embryophyta</taxon>
        <taxon>Tracheophyta</taxon>
        <taxon>Spermatophyta</taxon>
        <taxon>Magnoliopsida</taxon>
        <taxon>eudicotyledons</taxon>
        <taxon>Gunneridae</taxon>
        <taxon>Pentapetalae</taxon>
        <taxon>rosids</taxon>
        <taxon>malvids</taxon>
        <taxon>Brassicales</taxon>
        <taxon>Brassicaceae</taxon>
        <taxon>Brassiceae</taxon>
        <taxon>Brassica</taxon>
    </lineage>
</organism>
<dbReference type="InterPro" id="IPR025151">
    <property type="entry name" value="ELYS_dom"/>
</dbReference>
<reference evidence="5 6" key="1">
    <citation type="journal article" date="2014" name="Genome Biol.">
        <title>Transcriptome and methylome profiling reveals relics of genome dominance in the mesopolyploid Brassica oleracea.</title>
        <authorList>
            <person name="Parkin I.A."/>
            <person name="Koh C."/>
            <person name="Tang H."/>
            <person name="Robinson S.J."/>
            <person name="Kagale S."/>
            <person name="Clarke W.E."/>
            <person name="Town C.D."/>
            <person name="Nixon J."/>
            <person name="Krishnakumar V."/>
            <person name="Bidwell S.L."/>
            <person name="Denoeud F."/>
            <person name="Belcram H."/>
            <person name="Links M.G."/>
            <person name="Just J."/>
            <person name="Clarke C."/>
            <person name="Bender T."/>
            <person name="Huebert T."/>
            <person name="Mason A.S."/>
            <person name="Pires J.C."/>
            <person name="Barker G."/>
            <person name="Moore J."/>
            <person name="Walley P.G."/>
            <person name="Manoli S."/>
            <person name="Batley J."/>
            <person name="Edwards D."/>
            <person name="Nelson M.N."/>
            <person name="Wang X."/>
            <person name="Paterson A.H."/>
            <person name="King G."/>
            <person name="Bancroft I."/>
            <person name="Chalhoub B."/>
            <person name="Sharpe A.G."/>
        </authorList>
    </citation>
    <scope>NUCLEOTIDE SEQUENCE</scope>
    <source>
        <strain evidence="5 6">cv. TO1000</strain>
    </source>
</reference>
<dbReference type="GO" id="GO:0005634">
    <property type="term" value="C:nucleus"/>
    <property type="evidence" value="ECO:0007669"/>
    <property type="project" value="UniProtKB-SubCell"/>
</dbReference>
<evidence type="ECO:0000256" key="3">
    <source>
        <dbReference type="SAM" id="MobiDB-lite"/>
    </source>
</evidence>
<dbReference type="AlphaFoldDB" id="A0A0D3BQF8"/>
<dbReference type="InterPro" id="IPR044718">
    <property type="entry name" value="HOS1"/>
</dbReference>
<dbReference type="EnsemblPlants" id="Bo4g025860.1">
    <property type="protein sequence ID" value="Bo4g025860.1"/>
    <property type="gene ID" value="Bo4g025860"/>
</dbReference>
<sequence>MESFVFYLLDDPSEDALEEACKILPEISGPETYPKVAQVLLERENPETALMVMRWSGRDDVSELVSIGEAVTAVRVRVECGLLSEAFTYQRTLCLKVKEHKLKNGAEKHVSDDPDRWSWKEWMKILVNEFCCLSIRRNVVDRIIELPWNPDEEKYLHRCLLDSATDDPSSAVGSLLVVFYLQRYRYIQAYQVDFRLQKIEEAVVSENQIGEEAMIRMLSQSRWRKELVDKTIDILPAIQQQHVRSGPYSEMKDTSESASEAEKNSDLADAQQPEMISSSVPYSINSIFLQRAKDAGAREPAAG</sequence>
<evidence type="ECO:0000256" key="2">
    <source>
        <dbReference type="ARBA" id="ARBA00023242"/>
    </source>
</evidence>
<dbReference type="Gramene" id="Bo4g025860.1">
    <property type="protein sequence ID" value="Bo4g025860.1"/>
    <property type="gene ID" value="Bo4g025860"/>
</dbReference>
<feature type="compositionally biased region" description="Basic and acidic residues" evidence="3">
    <location>
        <begin position="250"/>
        <end position="266"/>
    </location>
</feature>
<keyword evidence="2" id="KW-0539">Nucleus</keyword>